<dbReference type="AlphaFoldDB" id="A0A452R4C0"/>
<feature type="domain" description="MROH2B-like HEAT-repeats" evidence="2">
    <location>
        <begin position="74"/>
        <end position="143"/>
    </location>
</feature>
<protein>
    <recommendedName>
        <fullName evidence="6">Maestro heat like repeat family member 5 (gene/pseudogene)</fullName>
    </recommendedName>
</protein>
<dbReference type="PANTHER" id="PTHR23120">
    <property type="entry name" value="MAESTRO-RELATED HEAT DOMAIN-CONTAINING"/>
    <property type="match status" value="1"/>
</dbReference>
<feature type="domain" description="MROH2B-like HEAT-repeats" evidence="2">
    <location>
        <begin position="198"/>
        <end position="333"/>
    </location>
</feature>
<dbReference type="Ensembl" id="ENSUAMT00000014762.1">
    <property type="protein sequence ID" value="ENSUAMP00000013155.1"/>
    <property type="gene ID" value="ENSUAMG00000010600.1"/>
</dbReference>
<dbReference type="Pfam" id="PF23221">
    <property type="entry name" value="HEAT_MROH2B_1st"/>
    <property type="match status" value="1"/>
</dbReference>
<dbReference type="InterPro" id="IPR045206">
    <property type="entry name" value="Maestro_heat-like_prot"/>
</dbReference>
<evidence type="ECO:0000313" key="5">
    <source>
        <dbReference type="Proteomes" id="UP000291022"/>
    </source>
</evidence>
<evidence type="ECO:0000259" key="2">
    <source>
        <dbReference type="Pfam" id="PF23210"/>
    </source>
</evidence>
<dbReference type="Proteomes" id="UP000291022">
    <property type="component" value="Unassembled WGS sequence"/>
</dbReference>
<reference evidence="4" key="2">
    <citation type="submission" date="2025-08" db="UniProtKB">
        <authorList>
            <consortium name="Ensembl"/>
        </authorList>
    </citation>
    <scope>IDENTIFICATION</scope>
</reference>
<proteinExistence type="predicted"/>
<accession>A0A452R4C0</accession>
<evidence type="ECO:0000313" key="4">
    <source>
        <dbReference type="Ensembl" id="ENSUAMP00000013155.1"/>
    </source>
</evidence>
<dbReference type="GO" id="GO:0005737">
    <property type="term" value="C:cytoplasm"/>
    <property type="evidence" value="ECO:0007669"/>
    <property type="project" value="TreeGrafter"/>
</dbReference>
<evidence type="ECO:0000259" key="3">
    <source>
        <dbReference type="Pfam" id="PF23221"/>
    </source>
</evidence>
<evidence type="ECO:0000256" key="1">
    <source>
        <dbReference type="ARBA" id="ARBA00022737"/>
    </source>
</evidence>
<reference evidence="5" key="1">
    <citation type="submission" date="2016-06" db="EMBL/GenBank/DDBJ databases">
        <title>De novo assembly and RNA-Seq shows season-dependent expression and editing in black bear kidneys.</title>
        <authorList>
            <person name="Korstanje R."/>
            <person name="Srivastava A."/>
            <person name="Sarsani V.K."/>
            <person name="Sheehan S.M."/>
            <person name="Seger R.L."/>
            <person name="Barter M.E."/>
            <person name="Lindqvist C."/>
            <person name="Brody L.C."/>
            <person name="Mullikin J.C."/>
        </authorList>
    </citation>
    <scope>NUCLEOTIDE SEQUENCE [LARGE SCALE GENOMIC DNA]</scope>
</reference>
<dbReference type="GeneTree" id="ENSGT00940000160938"/>
<evidence type="ECO:0008006" key="6">
    <source>
        <dbReference type="Google" id="ProtNLM"/>
    </source>
</evidence>
<dbReference type="Pfam" id="PF23210">
    <property type="entry name" value="HEAT_Maestro_2"/>
    <property type="match status" value="2"/>
</dbReference>
<reference evidence="4" key="3">
    <citation type="submission" date="2025-09" db="UniProtKB">
        <authorList>
            <consortium name="Ensembl"/>
        </authorList>
    </citation>
    <scope>IDENTIFICATION</scope>
</reference>
<sequence>MQLALENMTKTTELEEVYQDAASNVLLAICRHSWRVVAQHLETEVLTGIFPHRSLLYVMGILTSNEKACWEEQLAQAFLFIYYGLILQAEDNSTTIRTHLRTLLDTSHQWPKQREGIALTIGLAAVRHLDHVWAVLEQFGRSTPVKWSLHSFCLKVLALGLLGASARGSSAGTKGEEVLTLRICPRCGQNSEDLQWKWASSTILLSYGQMTVRAKAHILPWVDNILSRMVFYFHYSSWDETLKQSFLTAVLMLVGAISRNEGAHSYEFSQISELLDCLMVLLEKEPQDTLCTSTRQQTIHIISSLCKLRPPLDSERKSRILSVCFHSVLALPLLDVLEKHTCLFLEPPNIQVRLVPTLTPTLQESRAPHDQMTTSWLAHLGSLAWFQTPVWGSCLFPSSGHLPLAGGAGFTPSSQVTKVGTES</sequence>
<name>A0A452R4C0_URSAM</name>
<dbReference type="InterPro" id="IPR056282">
    <property type="entry name" value="MROH2B-like_N_HEAT"/>
</dbReference>
<keyword evidence="1" id="KW-0677">Repeat</keyword>
<organism evidence="4 5">
    <name type="scientific">Ursus americanus</name>
    <name type="common">American black bear</name>
    <name type="synonym">Euarctos americanus</name>
    <dbReference type="NCBI Taxonomy" id="9643"/>
    <lineage>
        <taxon>Eukaryota</taxon>
        <taxon>Metazoa</taxon>
        <taxon>Chordata</taxon>
        <taxon>Craniata</taxon>
        <taxon>Vertebrata</taxon>
        <taxon>Euteleostomi</taxon>
        <taxon>Mammalia</taxon>
        <taxon>Eutheria</taxon>
        <taxon>Laurasiatheria</taxon>
        <taxon>Carnivora</taxon>
        <taxon>Caniformia</taxon>
        <taxon>Ursidae</taxon>
        <taxon>Ursus</taxon>
    </lineage>
</organism>
<keyword evidence="5" id="KW-1185">Reference proteome</keyword>
<dbReference type="InterPro" id="IPR055408">
    <property type="entry name" value="HEAT_MROH2B-like"/>
</dbReference>
<feature type="domain" description="MROH2B-like N-terminal HEAT-repeats" evidence="3">
    <location>
        <begin position="2"/>
        <end position="65"/>
    </location>
</feature>
<dbReference type="PANTHER" id="PTHR23120:SF6">
    <property type="entry name" value="MAESTRO HEAT-LIKE REPEAT FAMILY MEMBER 5"/>
    <property type="match status" value="1"/>
</dbReference>